<reference evidence="21" key="1">
    <citation type="submission" date="2016-10" db="EMBL/GenBank/DDBJ databases">
        <authorList>
            <person name="Varghese N."/>
            <person name="Submissions S."/>
        </authorList>
    </citation>
    <scope>NUCLEOTIDE SEQUENCE [LARGE SCALE GENOMIC DNA]</scope>
    <source>
        <strain evidence="21">Z-7934</strain>
    </source>
</reference>
<dbReference type="FunFam" id="3.30.565.10:FF:000078">
    <property type="entry name" value="Two-component sensor histidine kinase"/>
    <property type="match status" value="1"/>
</dbReference>
<dbReference type="SUPFAM" id="SSF55785">
    <property type="entry name" value="PYP-like sensor domain (PAS domain)"/>
    <property type="match status" value="1"/>
</dbReference>
<feature type="domain" description="Response regulatory" evidence="18">
    <location>
        <begin position="407"/>
        <end position="523"/>
    </location>
</feature>
<dbReference type="FunFam" id="1.10.287.130:FF:000003">
    <property type="entry name" value="Histidine kinase"/>
    <property type="match status" value="1"/>
</dbReference>
<dbReference type="PROSITE" id="PS50109">
    <property type="entry name" value="HIS_KIN"/>
    <property type="match status" value="1"/>
</dbReference>
<dbReference type="InterPro" id="IPR036890">
    <property type="entry name" value="HATPase_C_sf"/>
</dbReference>
<dbReference type="Gene3D" id="1.10.287.130">
    <property type="match status" value="1"/>
</dbReference>
<dbReference type="SUPFAM" id="SSF47384">
    <property type="entry name" value="Homodimeric domain of signal transducing histidine kinase"/>
    <property type="match status" value="1"/>
</dbReference>
<dbReference type="SUPFAM" id="SSF55874">
    <property type="entry name" value="ATPase domain of HSP90 chaperone/DNA topoisomerase II/histidine kinase"/>
    <property type="match status" value="1"/>
</dbReference>
<dbReference type="Pfam" id="PF02518">
    <property type="entry name" value="HATPase_c"/>
    <property type="match status" value="1"/>
</dbReference>
<protein>
    <recommendedName>
        <fullName evidence="4">Stage 0 sporulation protein A homolog</fullName>
        <ecNumber evidence="3">2.7.13.3</ecNumber>
    </recommendedName>
</protein>
<dbReference type="GO" id="GO:0005886">
    <property type="term" value="C:plasma membrane"/>
    <property type="evidence" value="ECO:0007669"/>
    <property type="project" value="UniProtKB-SubCell"/>
</dbReference>
<dbReference type="GO" id="GO:0000155">
    <property type="term" value="F:phosphorelay sensor kinase activity"/>
    <property type="evidence" value="ECO:0007669"/>
    <property type="project" value="InterPro"/>
</dbReference>
<keyword evidence="5" id="KW-1003">Cell membrane</keyword>
<dbReference type="SMART" id="SM00387">
    <property type="entry name" value="HATPase_c"/>
    <property type="match status" value="1"/>
</dbReference>
<dbReference type="Gene3D" id="3.30.450.20">
    <property type="entry name" value="PAS domain"/>
    <property type="match status" value="1"/>
</dbReference>
<feature type="domain" description="Histidine kinase" evidence="17">
    <location>
        <begin position="162"/>
        <end position="383"/>
    </location>
</feature>
<dbReference type="InterPro" id="IPR000014">
    <property type="entry name" value="PAS"/>
</dbReference>
<dbReference type="Gene3D" id="3.40.50.2300">
    <property type="match status" value="1"/>
</dbReference>
<keyword evidence="9" id="KW-0547">Nucleotide-binding</keyword>
<dbReference type="PROSITE" id="PS50112">
    <property type="entry name" value="PAS"/>
    <property type="match status" value="1"/>
</dbReference>
<keyword evidence="13" id="KW-0902">Two-component regulatory system</keyword>
<comment type="function">
    <text evidence="15">May play the central regulatory role in sporulation. It may be an element of the effector pathway responsible for the activation of sporulation genes in response to nutritional stress. Spo0A may act in concert with spo0H (a sigma factor) to control the expression of some genes that are critical to the sporulation process.</text>
</comment>
<gene>
    <name evidence="20" type="ORF">SAMN05192551_10319</name>
</gene>
<dbReference type="Pfam" id="PF00072">
    <property type="entry name" value="Response_reg"/>
    <property type="match status" value="1"/>
</dbReference>
<evidence type="ECO:0000256" key="16">
    <source>
        <dbReference type="PROSITE-ProRule" id="PRU00169"/>
    </source>
</evidence>
<dbReference type="Gene3D" id="3.30.565.10">
    <property type="entry name" value="Histidine kinase-like ATPase, C-terminal domain"/>
    <property type="match status" value="1"/>
</dbReference>
<accession>A0A1I3CTV5</accession>
<evidence type="ECO:0000256" key="7">
    <source>
        <dbReference type="ARBA" id="ARBA00022679"/>
    </source>
</evidence>
<dbReference type="InterPro" id="IPR003594">
    <property type="entry name" value="HATPase_dom"/>
</dbReference>
<evidence type="ECO:0000256" key="11">
    <source>
        <dbReference type="ARBA" id="ARBA00022840"/>
    </source>
</evidence>
<dbReference type="AlphaFoldDB" id="A0A1I3CTV5"/>
<dbReference type="InterPro" id="IPR004358">
    <property type="entry name" value="Sig_transdc_His_kin-like_C"/>
</dbReference>
<dbReference type="OrthoDB" id="9790669at2"/>
<evidence type="ECO:0000256" key="2">
    <source>
        <dbReference type="ARBA" id="ARBA00004651"/>
    </source>
</evidence>
<evidence type="ECO:0000256" key="4">
    <source>
        <dbReference type="ARBA" id="ARBA00018672"/>
    </source>
</evidence>
<dbReference type="InterPro" id="IPR035965">
    <property type="entry name" value="PAS-like_dom_sf"/>
</dbReference>
<dbReference type="STRING" id="69895.SAMN05192551_10319"/>
<evidence type="ECO:0000256" key="12">
    <source>
        <dbReference type="ARBA" id="ARBA00022989"/>
    </source>
</evidence>
<evidence type="ECO:0000256" key="14">
    <source>
        <dbReference type="ARBA" id="ARBA00023136"/>
    </source>
</evidence>
<evidence type="ECO:0000256" key="10">
    <source>
        <dbReference type="ARBA" id="ARBA00022777"/>
    </source>
</evidence>
<dbReference type="CDD" id="cd17546">
    <property type="entry name" value="REC_hyHK_CKI1_RcsC-like"/>
    <property type="match status" value="1"/>
</dbReference>
<dbReference type="InterPro" id="IPR036097">
    <property type="entry name" value="HisK_dim/P_sf"/>
</dbReference>
<feature type="domain" description="PAS" evidence="19">
    <location>
        <begin position="13"/>
        <end position="55"/>
    </location>
</feature>
<name>A0A1I3CTV5_9FIRM</name>
<comment type="catalytic activity">
    <reaction evidence="1">
        <text>ATP + protein L-histidine = ADP + protein N-phospho-L-histidine.</text>
        <dbReference type="EC" id="2.7.13.3"/>
    </reaction>
</comment>
<evidence type="ECO:0000256" key="5">
    <source>
        <dbReference type="ARBA" id="ARBA00022475"/>
    </source>
</evidence>
<dbReference type="PRINTS" id="PR00344">
    <property type="entry name" value="BCTRLSENSOR"/>
</dbReference>
<dbReference type="SMART" id="SM00388">
    <property type="entry name" value="HisKA"/>
    <property type="match status" value="1"/>
</dbReference>
<dbReference type="RefSeq" id="WP_093370907.1">
    <property type="nucleotide sequence ID" value="NZ_FOQA01000003.1"/>
</dbReference>
<keyword evidence="21" id="KW-1185">Reference proteome</keyword>
<organism evidence="20 21">
    <name type="scientific">Tindallia magadiensis</name>
    <dbReference type="NCBI Taxonomy" id="69895"/>
    <lineage>
        <taxon>Bacteria</taxon>
        <taxon>Bacillati</taxon>
        <taxon>Bacillota</taxon>
        <taxon>Clostridia</taxon>
        <taxon>Peptostreptococcales</taxon>
        <taxon>Tindalliaceae</taxon>
        <taxon>Tindallia</taxon>
    </lineage>
</organism>
<dbReference type="SMART" id="SM00448">
    <property type="entry name" value="REC"/>
    <property type="match status" value="1"/>
</dbReference>
<evidence type="ECO:0000259" key="18">
    <source>
        <dbReference type="PROSITE" id="PS50110"/>
    </source>
</evidence>
<keyword evidence="6 16" id="KW-0597">Phosphoprotein</keyword>
<dbReference type="CDD" id="cd00130">
    <property type="entry name" value="PAS"/>
    <property type="match status" value="1"/>
</dbReference>
<dbReference type="SMART" id="SM00091">
    <property type="entry name" value="PAS"/>
    <property type="match status" value="1"/>
</dbReference>
<dbReference type="InterPro" id="IPR011006">
    <property type="entry name" value="CheY-like_superfamily"/>
</dbReference>
<dbReference type="Gene3D" id="1.20.120.160">
    <property type="entry name" value="HPT domain"/>
    <property type="match status" value="1"/>
</dbReference>
<evidence type="ECO:0000313" key="21">
    <source>
        <dbReference type="Proteomes" id="UP000199287"/>
    </source>
</evidence>
<dbReference type="PANTHER" id="PTHR45339">
    <property type="entry name" value="HYBRID SIGNAL TRANSDUCTION HISTIDINE KINASE J"/>
    <property type="match status" value="1"/>
</dbReference>
<evidence type="ECO:0000256" key="13">
    <source>
        <dbReference type="ARBA" id="ARBA00023012"/>
    </source>
</evidence>
<evidence type="ECO:0000259" key="17">
    <source>
        <dbReference type="PROSITE" id="PS50109"/>
    </source>
</evidence>
<dbReference type="InterPro" id="IPR036641">
    <property type="entry name" value="HPT_dom_sf"/>
</dbReference>
<feature type="modified residue" description="4-aspartylphosphate" evidence="16">
    <location>
        <position position="456"/>
    </location>
</feature>
<keyword evidence="14" id="KW-0472">Membrane</keyword>
<comment type="subcellular location">
    <subcellularLocation>
        <location evidence="2">Cell membrane</location>
        <topology evidence="2">Multi-pass membrane protein</topology>
    </subcellularLocation>
</comment>
<evidence type="ECO:0000256" key="8">
    <source>
        <dbReference type="ARBA" id="ARBA00022692"/>
    </source>
</evidence>
<evidence type="ECO:0000313" key="20">
    <source>
        <dbReference type="EMBL" id="SFH77962.1"/>
    </source>
</evidence>
<keyword evidence="12" id="KW-1133">Transmembrane helix</keyword>
<evidence type="ECO:0000256" key="1">
    <source>
        <dbReference type="ARBA" id="ARBA00000085"/>
    </source>
</evidence>
<dbReference type="Pfam" id="PF01627">
    <property type="entry name" value="Hpt"/>
    <property type="match status" value="1"/>
</dbReference>
<dbReference type="Pfam" id="PF13426">
    <property type="entry name" value="PAS_9"/>
    <property type="match status" value="1"/>
</dbReference>
<evidence type="ECO:0000256" key="6">
    <source>
        <dbReference type="ARBA" id="ARBA00022553"/>
    </source>
</evidence>
<keyword evidence="7" id="KW-0808">Transferase</keyword>
<dbReference type="EC" id="2.7.13.3" evidence="3"/>
<dbReference type="SUPFAM" id="SSF52172">
    <property type="entry name" value="CheY-like"/>
    <property type="match status" value="1"/>
</dbReference>
<keyword evidence="11" id="KW-0067">ATP-binding</keyword>
<dbReference type="CDD" id="cd00082">
    <property type="entry name" value="HisKA"/>
    <property type="match status" value="1"/>
</dbReference>
<dbReference type="SUPFAM" id="SSF47226">
    <property type="entry name" value="Histidine-containing phosphotransfer domain, HPT domain"/>
    <property type="match status" value="1"/>
</dbReference>
<evidence type="ECO:0000256" key="3">
    <source>
        <dbReference type="ARBA" id="ARBA00012438"/>
    </source>
</evidence>
<dbReference type="GO" id="GO:0005524">
    <property type="term" value="F:ATP binding"/>
    <property type="evidence" value="ECO:0007669"/>
    <property type="project" value="UniProtKB-KW"/>
</dbReference>
<dbReference type="Pfam" id="PF00512">
    <property type="entry name" value="HisKA"/>
    <property type="match status" value="1"/>
</dbReference>
<evidence type="ECO:0000256" key="15">
    <source>
        <dbReference type="ARBA" id="ARBA00024867"/>
    </source>
</evidence>
<keyword evidence="8" id="KW-0812">Transmembrane</keyword>
<dbReference type="NCBIfam" id="TIGR00229">
    <property type="entry name" value="sensory_box"/>
    <property type="match status" value="1"/>
</dbReference>
<evidence type="ECO:0000259" key="19">
    <source>
        <dbReference type="PROSITE" id="PS50112"/>
    </source>
</evidence>
<dbReference type="InterPro" id="IPR008207">
    <property type="entry name" value="Sig_transdc_His_kin_Hpt_dom"/>
</dbReference>
<dbReference type="Proteomes" id="UP000199287">
    <property type="component" value="Unassembled WGS sequence"/>
</dbReference>
<dbReference type="EMBL" id="FOQA01000003">
    <property type="protein sequence ID" value="SFH77962.1"/>
    <property type="molecule type" value="Genomic_DNA"/>
</dbReference>
<dbReference type="PANTHER" id="PTHR45339:SF1">
    <property type="entry name" value="HYBRID SIGNAL TRANSDUCTION HISTIDINE KINASE J"/>
    <property type="match status" value="1"/>
</dbReference>
<dbReference type="InterPro" id="IPR005467">
    <property type="entry name" value="His_kinase_dom"/>
</dbReference>
<dbReference type="CDD" id="cd16922">
    <property type="entry name" value="HATPase_EvgS-ArcB-TorS-like"/>
    <property type="match status" value="1"/>
</dbReference>
<dbReference type="InterPro" id="IPR001789">
    <property type="entry name" value="Sig_transdc_resp-reg_receiver"/>
</dbReference>
<dbReference type="PROSITE" id="PS50110">
    <property type="entry name" value="RESPONSE_REGULATORY"/>
    <property type="match status" value="1"/>
</dbReference>
<proteinExistence type="predicted"/>
<keyword evidence="10" id="KW-0418">Kinase</keyword>
<sequence length="655" mass="73946">MSHQEKERELEINEKMYRVYMDKSPLGIFVTNEEAQYIRVNPAGCRMTGYTEEELKKLTIDDLRPPETKDMTLRLNATEDGMFTGEYIGLRKNGERYWGRIHAARINEKENIAFCEDITEQKKAEDKIVKFSEMLKVKNEELDEAVQKAEAANQTKSKFLANMSHEIRTPLNGILGFLQLLEETDMDQKQQEYLTYIKTSSETLLTIINDILDISKIESGQLELEHIDFNLSRTLEAALVPMFQSARAKGIDLKLEVDSEVPAWVKGDPIRLRQIITNLASNGVKFTEEGSVTVSVHQVEAKDETTTVEILVTDTGIGMSQETIKKIFQPFSQADSSSTRKYGGTGLGLSISRDLIHLMNGEIQAESQLGKGSCFKVRIPFEKGDGEKITYISEEILGAEKEWKDSKVLVVEDQEINLVLVEQVLKNIGISFDVARNGIEAVNAFYRKQHDLILMDIQMPVMDGLEATKRIRSLKNVQQPYIIAMTAHVMQENINQAYDAGMDGYIQKPIDLKQMKALFRKESTAQRSTKAQKKGILFHTDTDKDAEIKAMVTAMVTEAGLDKDLSLELLQQGTAMWIDQVCQAEKDLASGDMTSLKLLFHNMKGTAANLRVKKLSEMATEAEAKVMAEDMNGLRKNLAEIKTYVNKMKNFSAEE</sequence>
<evidence type="ECO:0000256" key="9">
    <source>
        <dbReference type="ARBA" id="ARBA00022741"/>
    </source>
</evidence>
<dbReference type="InterPro" id="IPR003661">
    <property type="entry name" value="HisK_dim/P_dom"/>
</dbReference>